<dbReference type="Proteomes" id="UP000258927">
    <property type="component" value="Plasmid pHL2708X3"/>
</dbReference>
<dbReference type="SUPFAM" id="SSF55073">
    <property type="entry name" value="Nucleotide cyclase"/>
    <property type="match status" value="1"/>
</dbReference>
<dbReference type="GO" id="GO:0005886">
    <property type="term" value="C:plasma membrane"/>
    <property type="evidence" value="ECO:0007669"/>
    <property type="project" value="TreeGrafter"/>
</dbReference>
<reference evidence="5 6" key="1">
    <citation type="submission" date="2017-05" db="EMBL/GenBank/DDBJ databases">
        <title>Genome Analysis of Maritalea myrionectae HL2708#5.</title>
        <authorList>
            <consortium name="Cotde Inc.-PKNU"/>
            <person name="Jang D."/>
            <person name="Oh H.-M."/>
        </authorList>
    </citation>
    <scope>NUCLEOTIDE SEQUENCE [LARGE SCALE GENOMIC DNA]</scope>
    <source>
        <strain evidence="5 6">HL2708#5</strain>
        <plasmid evidence="6">phl2708x3</plasmid>
    </source>
</reference>
<dbReference type="SMART" id="SM00267">
    <property type="entry name" value="GGDEF"/>
    <property type="match status" value="1"/>
</dbReference>
<dbReference type="Gene3D" id="1.25.40.10">
    <property type="entry name" value="Tetratricopeptide repeat domain"/>
    <property type="match status" value="2"/>
</dbReference>
<evidence type="ECO:0000256" key="1">
    <source>
        <dbReference type="ARBA" id="ARBA00012528"/>
    </source>
</evidence>
<dbReference type="PROSITE" id="PS50887">
    <property type="entry name" value="GGDEF"/>
    <property type="match status" value="1"/>
</dbReference>
<name>A0A2R4MJ03_9HYPH</name>
<dbReference type="Pfam" id="PF00990">
    <property type="entry name" value="GGDEF"/>
    <property type="match status" value="1"/>
</dbReference>
<dbReference type="GO" id="GO:0052621">
    <property type="term" value="F:diguanylate cyclase activity"/>
    <property type="evidence" value="ECO:0007669"/>
    <property type="project" value="UniProtKB-EC"/>
</dbReference>
<dbReference type="NCBIfam" id="TIGR00254">
    <property type="entry name" value="GGDEF"/>
    <property type="match status" value="1"/>
</dbReference>
<dbReference type="EMBL" id="CP021331">
    <property type="protein sequence ID" value="AVX05987.1"/>
    <property type="molecule type" value="Genomic_DNA"/>
</dbReference>
<evidence type="ECO:0000256" key="3">
    <source>
        <dbReference type="SAM" id="Coils"/>
    </source>
</evidence>
<gene>
    <name evidence="5" type="ORF">MXMO3_03484</name>
</gene>
<dbReference type="Gene3D" id="3.30.70.270">
    <property type="match status" value="1"/>
</dbReference>
<dbReference type="Pfam" id="PF13424">
    <property type="entry name" value="TPR_12"/>
    <property type="match status" value="1"/>
</dbReference>
<dbReference type="InterPro" id="IPR000160">
    <property type="entry name" value="GGDEF_dom"/>
</dbReference>
<accession>A0A2R4MJ03</accession>
<evidence type="ECO:0000259" key="4">
    <source>
        <dbReference type="PROSITE" id="PS50887"/>
    </source>
</evidence>
<dbReference type="FunFam" id="3.30.70.270:FF:000001">
    <property type="entry name" value="Diguanylate cyclase domain protein"/>
    <property type="match status" value="1"/>
</dbReference>
<dbReference type="GO" id="GO:0043709">
    <property type="term" value="P:cell adhesion involved in single-species biofilm formation"/>
    <property type="evidence" value="ECO:0007669"/>
    <property type="project" value="TreeGrafter"/>
</dbReference>
<keyword evidence="5" id="KW-0614">Plasmid</keyword>
<organism evidence="5 6">
    <name type="scientific">Maritalea myrionectae</name>
    <dbReference type="NCBI Taxonomy" id="454601"/>
    <lineage>
        <taxon>Bacteria</taxon>
        <taxon>Pseudomonadati</taxon>
        <taxon>Pseudomonadota</taxon>
        <taxon>Alphaproteobacteria</taxon>
        <taxon>Hyphomicrobiales</taxon>
        <taxon>Devosiaceae</taxon>
        <taxon>Maritalea</taxon>
    </lineage>
</organism>
<evidence type="ECO:0000313" key="5">
    <source>
        <dbReference type="EMBL" id="AVX05987.1"/>
    </source>
</evidence>
<dbReference type="InterPro" id="IPR011990">
    <property type="entry name" value="TPR-like_helical_dom_sf"/>
</dbReference>
<dbReference type="EC" id="2.7.7.65" evidence="1"/>
<dbReference type="KEGG" id="mmyr:MXMO3_03484"/>
<comment type="catalytic activity">
    <reaction evidence="2">
        <text>2 GTP = 3',3'-c-di-GMP + 2 diphosphate</text>
        <dbReference type="Rhea" id="RHEA:24898"/>
        <dbReference type="ChEBI" id="CHEBI:33019"/>
        <dbReference type="ChEBI" id="CHEBI:37565"/>
        <dbReference type="ChEBI" id="CHEBI:58805"/>
        <dbReference type="EC" id="2.7.7.65"/>
    </reaction>
</comment>
<dbReference type="AlphaFoldDB" id="A0A2R4MJ03"/>
<dbReference type="PANTHER" id="PTHR45138">
    <property type="entry name" value="REGULATORY COMPONENTS OF SENSORY TRANSDUCTION SYSTEM"/>
    <property type="match status" value="1"/>
</dbReference>
<protein>
    <recommendedName>
        <fullName evidence="1">diguanylate cyclase</fullName>
        <ecNumber evidence="1">2.7.7.65</ecNumber>
    </recommendedName>
</protein>
<sequence>MSDETTIQSEIEKLLDEAFECEQIGDFKKALELGEQAFAMAADGAHEDAFCDAGMQCSMALGWMGRAEEAIEYVQRILQRVVQRGDQVREARARTVYANVLIEMGLDSESYQEASRAISMASSPDQAHVLLKAMDLQAIAMIYADNFDAASNMLDEALMIADRYGLNRIYATLMLHLGLLNTRIGEAELARGNKETHKLFLEKGATQTEHAIELAKVCGNKRVEMVGAANLAEFLAEFGRFEEADKWIEHWYSLEEIATPSNWVHLHYTVSDFELKRGNLDAALEAGKRAIEVAKDISSADNYASAVQRLANAYEAAGDHKSALEMQKRFHNEFRKRSAEKGHWQGKFDELNREIEQVKSLLQNASNDMERLKEEAMTDPLTELANRRAFDQQMETLSDNQNAKYAIAVLDLDHFKAVNDAFSHVVGDEVLRSVAGCLIDACRATDLVCRIGGEEFAIILNGSAPSQIYKVCERLRASIESFDWSSLAQGLEMTASIGVAQAKNGMSPGEVFAKADNRLFYAKAKGRNRVVTSIAAMERKQRFFKII</sequence>
<feature type="coiled-coil region" evidence="3">
    <location>
        <begin position="348"/>
        <end position="375"/>
    </location>
</feature>
<dbReference type="InterPro" id="IPR050469">
    <property type="entry name" value="Diguanylate_Cyclase"/>
</dbReference>
<keyword evidence="6" id="KW-1185">Reference proteome</keyword>
<feature type="domain" description="GGDEF" evidence="4">
    <location>
        <begin position="403"/>
        <end position="535"/>
    </location>
</feature>
<dbReference type="CDD" id="cd01949">
    <property type="entry name" value="GGDEF"/>
    <property type="match status" value="1"/>
</dbReference>
<dbReference type="GO" id="GO:1902201">
    <property type="term" value="P:negative regulation of bacterial-type flagellum-dependent cell motility"/>
    <property type="evidence" value="ECO:0007669"/>
    <property type="project" value="TreeGrafter"/>
</dbReference>
<geneLocation type="plasmid" evidence="6">
    <name>phl2708x3</name>
</geneLocation>
<dbReference type="PANTHER" id="PTHR45138:SF9">
    <property type="entry name" value="DIGUANYLATE CYCLASE DGCM-RELATED"/>
    <property type="match status" value="1"/>
</dbReference>
<dbReference type="RefSeq" id="WP_117396938.1">
    <property type="nucleotide sequence ID" value="NZ_CP021331.1"/>
</dbReference>
<evidence type="ECO:0000256" key="2">
    <source>
        <dbReference type="ARBA" id="ARBA00034247"/>
    </source>
</evidence>
<evidence type="ECO:0000313" key="6">
    <source>
        <dbReference type="Proteomes" id="UP000258927"/>
    </source>
</evidence>
<dbReference type="SUPFAM" id="SSF48452">
    <property type="entry name" value="TPR-like"/>
    <property type="match status" value="2"/>
</dbReference>
<dbReference type="InterPro" id="IPR029787">
    <property type="entry name" value="Nucleotide_cyclase"/>
</dbReference>
<proteinExistence type="predicted"/>
<dbReference type="InterPro" id="IPR043128">
    <property type="entry name" value="Rev_trsase/Diguanyl_cyclase"/>
</dbReference>
<keyword evidence="3" id="KW-0175">Coiled coil</keyword>